<dbReference type="EMBL" id="HBIS01001985">
    <property type="protein sequence ID" value="CAE0607950.1"/>
    <property type="molecule type" value="Transcribed_RNA"/>
</dbReference>
<accession>A0A7S3UAB0</accession>
<protein>
    <submittedName>
        <fullName evidence="1">Uncharacterized protein</fullName>
    </submittedName>
</protein>
<evidence type="ECO:0000313" key="1">
    <source>
        <dbReference type="EMBL" id="CAE0607950.1"/>
    </source>
</evidence>
<dbReference type="AlphaFoldDB" id="A0A7S3UAB0"/>
<proteinExistence type="predicted"/>
<organism evidence="1">
    <name type="scientific">Picocystis salinarum</name>
    <dbReference type="NCBI Taxonomy" id="88271"/>
    <lineage>
        <taxon>Eukaryota</taxon>
        <taxon>Viridiplantae</taxon>
        <taxon>Chlorophyta</taxon>
        <taxon>Picocystophyceae</taxon>
        <taxon>Picocystales</taxon>
        <taxon>Picocystaceae</taxon>
        <taxon>Picocystis</taxon>
    </lineage>
</organism>
<gene>
    <name evidence="1" type="ORF">PSAL00342_LOCUS1767</name>
</gene>
<name>A0A7S3UAB0_9CHLO</name>
<reference evidence="1" key="1">
    <citation type="submission" date="2021-01" db="EMBL/GenBank/DDBJ databases">
        <authorList>
            <person name="Corre E."/>
            <person name="Pelletier E."/>
            <person name="Niang G."/>
            <person name="Scheremetjew M."/>
            <person name="Finn R."/>
            <person name="Kale V."/>
            <person name="Holt S."/>
            <person name="Cochrane G."/>
            <person name="Meng A."/>
            <person name="Brown T."/>
            <person name="Cohen L."/>
        </authorList>
    </citation>
    <scope>NUCLEOTIDE SEQUENCE</scope>
    <source>
        <strain evidence="1">CCMP1897</strain>
    </source>
</reference>
<sequence length="263" mass="29959">MVETTHSDKLPCPVLLIPFFLFLPLFLQRRYNHSYAGSYEQGVQWQPPPRAGRMLLCLLSNQVIHGTVCFAPGRRFHVLPTQVKAQLSSLLTFFGSEHLKSIPQWQTGPEDVFQVKPTGSNPSIGLFAFLLPVAEMQAQFFVSCDALEFEGLVPDNRTTHRCVGSRLRPQQLLLALEFDLNRTWSVLAFGLRRSFAAFRSTLTSHESVRQRFQRIDGNPVHHLHLEDLGVFRIVFHLSFRRLVHPARPGKASRGARQSETCDR</sequence>